<dbReference type="Proteomes" id="UP000243799">
    <property type="component" value="Unassembled WGS sequence"/>
</dbReference>
<sequence length="239" mass="25344">MTTHKIALVTGANKGIGFETTRRLAELGWTVWLGSRDPERGAAAARRVADLLPKADVRPLALDVTSDESVGTARKIVDETTGRLDAVVNNAGIGGRFASPEETVSDDALPVYEVNVIGPIRVTAALLPLLRRSADPRLVMVSSGVGSFGVTTDPDRLESTLHALVYPSSKAALNMITSQYAKSLRDIRVHAVDPGYTATDLNGHQGIQTVQEGAEAAVQACVADELPGVFIDRHGAVPW</sequence>
<dbReference type="STRING" id="490629.SAMN05216266_11949"/>
<dbReference type="Gene3D" id="3.40.50.720">
    <property type="entry name" value="NAD(P)-binding Rossmann-like Domain"/>
    <property type="match status" value="1"/>
</dbReference>
<dbReference type="InterPro" id="IPR002347">
    <property type="entry name" value="SDR_fam"/>
</dbReference>
<evidence type="ECO:0000256" key="1">
    <source>
        <dbReference type="ARBA" id="ARBA00006484"/>
    </source>
</evidence>
<dbReference type="PRINTS" id="PR00080">
    <property type="entry name" value="SDRFAMILY"/>
</dbReference>
<dbReference type="RefSeq" id="WP_091676809.1">
    <property type="nucleotide sequence ID" value="NZ_FOKG01000019.1"/>
</dbReference>
<comment type="similarity">
    <text evidence="1 4">Belongs to the short-chain dehydrogenases/reductases (SDR) family.</text>
</comment>
<keyword evidence="2" id="KW-0521">NADP</keyword>
<evidence type="ECO:0000313" key="6">
    <source>
        <dbReference type="Proteomes" id="UP000243799"/>
    </source>
</evidence>
<dbReference type="GO" id="GO:0016491">
    <property type="term" value="F:oxidoreductase activity"/>
    <property type="evidence" value="ECO:0007669"/>
    <property type="project" value="UniProtKB-KW"/>
</dbReference>
<accession>A0A1I1C0V3</accession>
<keyword evidence="3" id="KW-0560">Oxidoreductase</keyword>
<dbReference type="OrthoDB" id="9781117at2"/>
<dbReference type="InterPro" id="IPR020904">
    <property type="entry name" value="Sc_DH/Rdtase_CS"/>
</dbReference>
<keyword evidence="6" id="KW-1185">Reference proteome</keyword>
<dbReference type="PANTHER" id="PTHR43490">
    <property type="entry name" value="(+)-NEOMENTHOL DEHYDROGENASE"/>
    <property type="match status" value="1"/>
</dbReference>
<dbReference type="Pfam" id="PF00106">
    <property type="entry name" value="adh_short"/>
    <property type="match status" value="1"/>
</dbReference>
<dbReference type="PROSITE" id="PS00061">
    <property type="entry name" value="ADH_SHORT"/>
    <property type="match status" value="1"/>
</dbReference>
<dbReference type="InterPro" id="IPR036291">
    <property type="entry name" value="NAD(P)-bd_dom_sf"/>
</dbReference>
<organism evidence="5 6">
    <name type="scientific">Amycolatopsis marina</name>
    <dbReference type="NCBI Taxonomy" id="490629"/>
    <lineage>
        <taxon>Bacteria</taxon>
        <taxon>Bacillati</taxon>
        <taxon>Actinomycetota</taxon>
        <taxon>Actinomycetes</taxon>
        <taxon>Pseudonocardiales</taxon>
        <taxon>Pseudonocardiaceae</taxon>
        <taxon>Amycolatopsis</taxon>
    </lineage>
</organism>
<evidence type="ECO:0000256" key="2">
    <source>
        <dbReference type="ARBA" id="ARBA00022857"/>
    </source>
</evidence>
<dbReference type="PRINTS" id="PR00081">
    <property type="entry name" value="GDHRDH"/>
</dbReference>
<evidence type="ECO:0000256" key="4">
    <source>
        <dbReference type="RuleBase" id="RU000363"/>
    </source>
</evidence>
<reference evidence="6" key="1">
    <citation type="submission" date="2016-10" db="EMBL/GenBank/DDBJ databases">
        <authorList>
            <person name="Varghese N."/>
            <person name="Submissions S."/>
        </authorList>
    </citation>
    <scope>NUCLEOTIDE SEQUENCE [LARGE SCALE GENOMIC DNA]</scope>
    <source>
        <strain evidence="6">CGMCC 4.3568</strain>
    </source>
</reference>
<dbReference type="SUPFAM" id="SSF51735">
    <property type="entry name" value="NAD(P)-binding Rossmann-fold domains"/>
    <property type="match status" value="1"/>
</dbReference>
<proteinExistence type="inferred from homology"/>
<name>A0A1I1C0V3_9PSEU</name>
<dbReference type="AlphaFoldDB" id="A0A1I1C0V3"/>
<protein>
    <submittedName>
        <fullName evidence="5">NAD(P)-dependent dehydrogenase, short-chain alcohol dehydrogenase family</fullName>
    </submittedName>
</protein>
<dbReference type="EMBL" id="FOKG01000019">
    <property type="protein sequence ID" value="SFB55752.1"/>
    <property type="molecule type" value="Genomic_DNA"/>
</dbReference>
<evidence type="ECO:0000313" key="5">
    <source>
        <dbReference type="EMBL" id="SFB55752.1"/>
    </source>
</evidence>
<gene>
    <name evidence="5" type="ORF">SAMN05216266_11949</name>
</gene>
<dbReference type="PANTHER" id="PTHR43490:SF99">
    <property type="entry name" value="SHORT-CHAIN DEHYDROGENASE_REDUCTASE"/>
    <property type="match status" value="1"/>
</dbReference>
<evidence type="ECO:0000256" key="3">
    <source>
        <dbReference type="ARBA" id="ARBA00023002"/>
    </source>
</evidence>